<feature type="compositionally biased region" description="Basic and acidic residues" evidence="1">
    <location>
        <begin position="648"/>
        <end position="668"/>
    </location>
</feature>
<name>A0A9W4HS50_PENOL</name>
<feature type="region of interest" description="Disordered" evidence="1">
    <location>
        <begin position="602"/>
        <end position="716"/>
    </location>
</feature>
<feature type="domain" description="F-box" evidence="2">
    <location>
        <begin position="25"/>
        <end position="71"/>
    </location>
</feature>
<dbReference type="SUPFAM" id="SSF82171">
    <property type="entry name" value="DPP6 N-terminal domain-like"/>
    <property type="match status" value="1"/>
</dbReference>
<feature type="compositionally biased region" description="Polar residues" evidence="1">
    <location>
        <begin position="605"/>
        <end position="618"/>
    </location>
</feature>
<accession>A0A9W4HS50</accession>
<feature type="region of interest" description="Disordered" evidence="1">
    <location>
        <begin position="1"/>
        <end position="24"/>
    </location>
</feature>
<dbReference type="SUPFAM" id="SSF81383">
    <property type="entry name" value="F-box domain"/>
    <property type="match status" value="1"/>
</dbReference>
<dbReference type="EMBL" id="CAJVOS010000024">
    <property type="protein sequence ID" value="CAG8102578.1"/>
    <property type="molecule type" value="Genomic_DNA"/>
</dbReference>
<dbReference type="InterPro" id="IPR055589">
    <property type="entry name" value="DUF7165"/>
</dbReference>
<dbReference type="Proteomes" id="UP001153618">
    <property type="component" value="Unassembled WGS sequence"/>
</dbReference>
<organism evidence="3 4">
    <name type="scientific">Penicillium olsonii</name>
    <dbReference type="NCBI Taxonomy" id="99116"/>
    <lineage>
        <taxon>Eukaryota</taxon>
        <taxon>Fungi</taxon>
        <taxon>Dikarya</taxon>
        <taxon>Ascomycota</taxon>
        <taxon>Pezizomycotina</taxon>
        <taxon>Eurotiomycetes</taxon>
        <taxon>Eurotiomycetidae</taxon>
        <taxon>Eurotiales</taxon>
        <taxon>Aspergillaceae</taxon>
        <taxon>Penicillium</taxon>
    </lineage>
</organism>
<sequence length="922" mass="101899">MEDVSLPEGRPESHSGTPGTPLGSHASVDHLPVNVIEDILYAVDANTFASLSLLNQKWKRISDSAALYAHHLTRCPSFSWTHGTIPTLTEPESLPALKRLFIKQVRQNAFDAFLRPRQTLVKLISSSMSSSTAFPQGEVFRFSFSASGQMVLCISSSRIIILDVATDPVIVKHELKTRRRPLGATIRDDGSLLAVLSSTHRVHLYELSDDEAKHVQVITLNDAPRDIAFSPTGSVLALSFDDSIEVYAVGEEALPTDRRAVRCLRADALSFSPDGSMLVGSSTESSNNGIITITAPFYTETGTDASPEELHMRMWTTQILFPEIIPGFSHACLLAGHEESDYSWVMGYDDQLASFRVLKLNDASGGIVYFASPFFPDESREMRPSMRPAVDDSGELVALGFQDSELWIYGVPERLDLTPMASPISGAQVEISGTRIGGIHHCGDCPPRDNLAQLQKIVQQPKILIRGRRVTGMHGITSAHWVRTADSTSDKRIRRRLVAVAPGGVRPQALGQEDIPIDGGRILLLDFERSPKNGGITELDIEVGELEPKILMEPDSSLDTEVELERRRTRLHRGDTATTIAGFGHRSTATTRASRILPLRFRRNSIGSPASPTETSQGGLLDLPYDNTQPRSSDVLHRAATAAASTRGRYDPRYRNTPERRQVPHESDADQWVPPPPPYQRETDVPLPDDLRRTLLPGASPNPHTVDPAHHPERSQTTRILRPASNIRPRPQSVIIQRLGTLTGARRRGSSIGREVDYFAPEQSETTPRFQQPFIDDPSSGIHGPDSRPVTAASIAQHQAAVQNPPTLTVQPAEQTLHESTMPLPYLGASALGDALGDAYFPYSVSSPNLLHIPQPYGDVHGIRDDDQDIPQRQRSFHRRASTEPTSLPQPEDQEWRRRIQDWNDHTIKARGRKRRGKCIVM</sequence>
<gene>
    <name evidence="3" type="ORF">POLS_LOCUS4718</name>
</gene>
<dbReference type="InterPro" id="IPR001810">
    <property type="entry name" value="F-box_dom"/>
</dbReference>
<evidence type="ECO:0000313" key="3">
    <source>
        <dbReference type="EMBL" id="CAG8102578.1"/>
    </source>
</evidence>
<proteinExistence type="predicted"/>
<evidence type="ECO:0000256" key="1">
    <source>
        <dbReference type="SAM" id="MobiDB-lite"/>
    </source>
</evidence>
<protein>
    <recommendedName>
        <fullName evidence="2">F-box domain-containing protein</fullName>
    </recommendedName>
</protein>
<reference evidence="3" key="1">
    <citation type="submission" date="2021-07" db="EMBL/GenBank/DDBJ databases">
        <authorList>
            <person name="Branca A.L. A."/>
        </authorList>
    </citation>
    <scope>NUCLEOTIDE SEQUENCE</scope>
</reference>
<comment type="caution">
    <text evidence="3">The sequence shown here is derived from an EMBL/GenBank/DDBJ whole genome shotgun (WGS) entry which is preliminary data.</text>
</comment>
<dbReference type="InterPro" id="IPR015943">
    <property type="entry name" value="WD40/YVTN_repeat-like_dom_sf"/>
</dbReference>
<dbReference type="InterPro" id="IPR036047">
    <property type="entry name" value="F-box-like_dom_sf"/>
</dbReference>
<evidence type="ECO:0000259" key="2">
    <source>
        <dbReference type="PROSITE" id="PS50181"/>
    </source>
</evidence>
<feature type="compositionally biased region" description="Basic and acidic residues" evidence="1">
    <location>
        <begin position="681"/>
        <end position="693"/>
    </location>
</feature>
<dbReference type="PROSITE" id="PS50181">
    <property type="entry name" value="FBOX"/>
    <property type="match status" value="1"/>
</dbReference>
<feature type="compositionally biased region" description="Basic and acidic residues" evidence="1">
    <location>
        <begin position="707"/>
        <end position="716"/>
    </location>
</feature>
<keyword evidence="4" id="KW-1185">Reference proteome</keyword>
<dbReference type="Gene3D" id="2.130.10.10">
    <property type="entry name" value="YVTN repeat-like/Quinoprotein amine dehydrogenase"/>
    <property type="match status" value="1"/>
</dbReference>
<evidence type="ECO:0000313" key="4">
    <source>
        <dbReference type="Proteomes" id="UP001153618"/>
    </source>
</evidence>
<feature type="region of interest" description="Disordered" evidence="1">
    <location>
        <begin position="873"/>
        <end position="894"/>
    </location>
</feature>
<dbReference type="Pfam" id="PF23749">
    <property type="entry name" value="DUF7165"/>
    <property type="match status" value="1"/>
</dbReference>
<dbReference type="OrthoDB" id="3925024at2759"/>
<dbReference type="AlphaFoldDB" id="A0A9W4HS50"/>